<feature type="non-terminal residue" evidence="1">
    <location>
        <position position="55"/>
    </location>
</feature>
<dbReference type="EMBL" id="JACGCM010000944">
    <property type="protein sequence ID" value="KAF6164031.1"/>
    <property type="molecule type" value="Genomic_DNA"/>
</dbReference>
<organism evidence="1 2">
    <name type="scientific">Kingdonia uniflora</name>
    <dbReference type="NCBI Taxonomy" id="39325"/>
    <lineage>
        <taxon>Eukaryota</taxon>
        <taxon>Viridiplantae</taxon>
        <taxon>Streptophyta</taxon>
        <taxon>Embryophyta</taxon>
        <taxon>Tracheophyta</taxon>
        <taxon>Spermatophyta</taxon>
        <taxon>Magnoliopsida</taxon>
        <taxon>Ranunculales</taxon>
        <taxon>Circaeasteraceae</taxon>
        <taxon>Kingdonia</taxon>
    </lineage>
</organism>
<name>A0A7J7N9Y5_9MAGN</name>
<sequence>MYIIYIVEFNNIYKFDNPRCKIITNSTILDVNNSNLKSNFSYLGQILTNSTIFDR</sequence>
<keyword evidence="2" id="KW-1185">Reference proteome</keyword>
<evidence type="ECO:0000313" key="2">
    <source>
        <dbReference type="Proteomes" id="UP000541444"/>
    </source>
</evidence>
<reference evidence="1 2" key="1">
    <citation type="journal article" date="2020" name="IScience">
        <title>Genome Sequencing of the Endangered Kingdonia uniflora (Circaeasteraceae, Ranunculales) Reveals Potential Mechanisms of Evolutionary Specialization.</title>
        <authorList>
            <person name="Sun Y."/>
            <person name="Deng T."/>
            <person name="Zhang A."/>
            <person name="Moore M.J."/>
            <person name="Landis J.B."/>
            <person name="Lin N."/>
            <person name="Zhang H."/>
            <person name="Zhang X."/>
            <person name="Huang J."/>
            <person name="Zhang X."/>
            <person name="Sun H."/>
            <person name="Wang H."/>
        </authorList>
    </citation>
    <scope>NUCLEOTIDE SEQUENCE [LARGE SCALE GENOMIC DNA]</scope>
    <source>
        <strain evidence="1">TB1705</strain>
        <tissue evidence="1">Leaf</tissue>
    </source>
</reference>
<dbReference type="Proteomes" id="UP000541444">
    <property type="component" value="Unassembled WGS sequence"/>
</dbReference>
<evidence type="ECO:0000313" key="1">
    <source>
        <dbReference type="EMBL" id="KAF6164031.1"/>
    </source>
</evidence>
<proteinExistence type="predicted"/>
<accession>A0A7J7N9Y5</accession>
<dbReference type="AlphaFoldDB" id="A0A7J7N9Y5"/>
<gene>
    <name evidence="1" type="ORF">GIB67_028735</name>
</gene>
<protein>
    <submittedName>
        <fullName evidence="1">Uncharacterized protein</fullName>
    </submittedName>
</protein>
<comment type="caution">
    <text evidence="1">The sequence shown here is derived from an EMBL/GenBank/DDBJ whole genome shotgun (WGS) entry which is preliminary data.</text>
</comment>